<sequence length="262" mass="28506">MNTSQGMLAYSSIGPSDSLEKIVLLHGFTQAKELWHSTASLLANDLAGRAPHIISVDLPGHGGSSAQEVNLWQAAQQIVELCGEATYIGYSLGARIALHCALQSPNSVKRLVLCGATPGLRSNEEREARRVADENIAQNIEQTPLAEFLNTWTRQAIFDGYVPDETDISIRLKNNPSGLAQSLRKMGTGTQEDLWNRLSELSMPVLLVTGDDDHKFSNIAVEMKALIGPAAQHAHIPQCGHSVPFQKPAEFCSVVSQFILLR</sequence>
<evidence type="ECO:0000313" key="5">
    <source>
        <dbReference type="EMBL" id="CAB5058910.1"/>
    </source>
</evidence>
<evidence type="ECO:0000256" key="1">
    <source>
        <dbReference type="ARBA" id="ARBA00022428"/>
    </source>
</evidence>
<reference evidence="5" key="1">
    <citation type="submission" date="2020-05" db="EMBL/GenBank/DDBJ databases">
        <authorList>
            <person name="Chiriac C."/>
            <person name="Salcher M."/>
            <person name="Ghai R."/>
            <person name="Kavagutti S V."/>
        </authorList>
    </citation>
    <scope>NUCLEOTIDE SEQUENCE</scope>
</reference>
<proteinExistence type="inferred from homology"/>
<dbReference type="EMBL" id="CAFBPN010000007">
    <property type="protein sequence ID" value="CAB5011332.1"/>
    <property type="molecule type" value="Genomic_DNA"/>
</dbReference>
<dbReference type="SUPFAM" id="SSF53474">
    <property type="entry name" value="alpha/beta-Hydrolases"/>
    <property type="match status" value="1"/>
</dbReference>
<dbReference type="GO" id="GO:0009234">
    <property type="term" value="P:menaquinone biosynthetic process"/>
    <property type="evidence" value="ECO:0007669"/>
    <property type="project" value="UniProtKB-KW"/>
</dbReference>
<dbReference type="EMBL" id="CAFBQU010000002">
    <property type="protein sequence ID" value="CAB5058910.1"/>
    <property type="molecule type" value="Genomic_DNA"/>
</dbReference>
<dbReference type="PANTHER" id="PTHR42916:SF1">
    <property type="entry name" value="PROTEIN PHYLLO, CHLOROPLASTIC"/>
    <property type="match status" value="1"/>
</dbReference>
<gene>
    <name evidence="4" type="ORF">UFOPK4098_00308</name>
    <name evidence="5" type="ORF">UFOPK4347_00152</name>
</gene>
<organism evidence="5">
    <name type="scientific">freshwater metagenome</name>
    <dbReference type="NCBI Taxonomy" id="449393"/>
    <lineage>
        <taxon>unclassified sequences</taxon>
        <taxon>metagenomes</taxon>
        <taxon>ecological metagenomes</taxon>
    </lineage>
</organism>
<name>A0A6J7U0S1_9ZZZZ</name>
<protein>
    <submittedName>
        <fullName evidence="5">Unannotated protein</fullName>
    </submittedName>
</protein>
<dbReference type="InterPro" id="IPR022485">
    <property type="entry name" value="SHCHC_synthase_MenH"/>
</dbReference>
<keyword evidence="2" id="KW-0456">Lyase</keyword>
<evidence type="ECO:0000313" key="4">
    <source>
        <dbReference type="EMBL" id="CAB5011332.1"/>
    </source>
</evidence>
<evidence type="ECO:0000256" key="2">
    <source>
        <dbReference type="ARBA" id="ARBA00023239"/>
    </source>
</evidence>
<accession>A0A6J7U0S1</accession>
<dbReference type="AlphaFoldDB" id="A0A6J7U0S1"/>
<dbReference type="PANTHER" id="PTHR42916">
    <property type="entry name" value="2-SUCCINYL-5-ENOLPYRUVYL-6-HYDROXY-3-CYCLOHEXENE-1-CARBOXYLATE SYNTHASE"/>
    <property type="match status" value="1"/>
</dbReference>
<keyword evidence="1" id="KW-0474">Menaquinone biosynthesis</keyword>
<dbReference type="Gene3D" id="3.40.50.1820">
    <property type="entry name" value="alpha/beta hydrolase"/>
    <property type="match status" value="1"/>
</dbReference>
<dbReference type="GO" id="GO:0070205">
    <property type="term" value="F:2-succinyl-6-hydroxy-2,4-cyclohexadiene-1-carboxylate synthase activity"/>
    <property type="evidence" value="ECO:0007669"/>
    <property type="project" value="InterPro"/>
</dbReference>
<dbReference type="NCBIfam" id="TIGR03695">
    <property type="entry name" value="menH_SHCHC"/>
    <property type="match status" value="1"/>
</dbReference>
<dbReference type="InterPro" id="IPR029058">
    <property type="entry name" value="AB_hydrolase_fold"/>
</dbReference>
<dbReference type="HAMAP" id="MF_01660">
    <property type="entry name" value="MenH"/>
    <property type="match status" value="1"/>
</dbReference>
<evidence type="ECO:0000259" key="3">
    <source>
        <dbReference type="Pfam" id="PF00561"/>
    </source>
</evidence>
<feature type="domain" description="AB hydrolase-1" evidence="3">
    <location>
        <begin position="22"/>
        <end position="248"/>
    </location>
</feature>
<dbReference type="InterPro" id="IPR000073">
    <property type="entry name" value="AB_hydrolase_1"/>
</dbReference>
<dbReference type="Pfam" id="PF00561">
    <property type="entry name" value="Abhydrolase_1"/>
    <property type="match status" value="1"/>
</dbReference>